<evidence type="ECO:0000313" key="1">
    <source>
        <dbReference type="EMBL" id="MBW75224.1"/>
    </source>
</evidence>
<proteinExistence type="predicted"/>
<organism evidence="1">
    <name type="scientific">Anopheles darlingi</name>
    <name type="common">Mosquito</name>
    <dbReference type="NCBI Taxonomy" id="43151"/>
    <lineage>
        <taxon>Eukaryota</taxon>
        <taxon>Metazoa</taxon>
        <taxon>Ecdysozoa</taxon>
        <taxon>Arthropoda</taxon>
        <taxon>Hexapoda</taxon>
        <taxon>Insecta</taxon>
        <taxon>Pterygota</taxon>
        <taxon>Neoptera</taxon>
        <taxon>Endopterygota</taxon>
        <taxon>Diptera</taxon>
        <taxon>Nematocera</taxon>
        <taxon>Culicoidea</taxon>
        <taxon>Culicidae</taxon>
        <taxon>Anophelinae</taxon>
        <taxon>Anopheles</taxon>
    </lineage>
</organism>
<sequence length="95" mass="10938">MRPATVGYQRLPTMEPLPVLWYLVLLLLLQWTSSRWPVLSNILEHFGIFETPTAGILSQKPFTRDHSTALTLSRRRVNATYRHIKHGTLYFTGTG</sequence>
<protein>
    <submittedName>
        <fullName evidence="1">Putative secreted protein</fullName>
    </submittedName>
</protein>
<reference evidence="1" key="1">
    <citation type="submission" date="2018-01" db="EMBL/GenBank/DDBJ databases">
        <title>An insight into the sialome of Amazonian anophelines.</title>
        <authorList>
            <person name="Ribeiro J.M."/>
            <person name="Scarpassa V."/>
            <person name="Calvo E."/>
        </authorList>
    </citation>
    <scope>NUCLEOTIDE SEQUENCE</scope>
</reference>
<dbReference type="EMBL" id="GGFL01011046">
    <property type="protein sequence ID" value="MBW75224.1"/>
    <property type="molecule type" value="Transcribed_RNA"/>
</dbReference>
<accession>A0A2M4DCA6</accession>
<name>A0A2M4DCA6_ANODA</name>
<dbReference type="AlphaFoldDB" id="A0A2M4DCA6"/>